<evidence type="ECO:0000313" key="2">
    <source>
        <dbReference type="Proteomes" id="UP000584587"/>
    </source>
</evidence>
<dbReference type="Pfam" id="PF13177">
    <property type="entry name" value="DNA_pol3_delta2"/>
    <property type="match status" value="1"/>
</dbReference>
<dbReference type="AlphaFoldDB" id="A0A846TWL1"/>
<dbReference type="EMBL" id="JAAVVK010000002">
    <property type="protein sequence ID" value="NKE38572.1"/>
    <property type="molecule type" value="Genomic_DNA"/>
</dbReference>
<evidence type="ECO:0000313" key="1">
    <source>
        <dbReference type="EMBL" id="NKE38572.1"/>
    </source>
</evidence>
<name>A0A846TWL1_9MOLU</name>
<dbReference type="RefSeq" id="WP_168105052.1">
    <property type="nucleotide sequence ID" value="NZ_CP051215.1"/>
</dbReference>
<dbReference type="SUPFAM" id="SSF52540">
    <property type="entry name" value="P-loop containing nucleoside triphosphate hydrolases"/>
    <property type="match status" value="1"/>
</dbReference>
<sequence>MQLKEDNFLLANLKFVPQVSLLDIPKNFFKVAIDEFLKRIVCLKQFCSADDLCHNCQKLKEDCYFDLSWYKFNKSNLMKKQDVSNIINTLSYQSLENNNPKICVIEEIEHSSLEAANVFLKFLENLPENTFLIFVSTNIEKVLPTIKSRTQIFNWSNDTIETFETANFVEADFLLVQDLISRFINHDNNKEFSKNFFLIKEIVELKEKVDLFFQFLLLLAEHKLIRDSNFTANSELKNLLQNWKNNNQIFLINLIESITKLINKFSNTKNLNLNLLLNYFFITIYQGQENGW</sequence>
<gene>
    <name evidence="1" type="ORF">HER12_02240</name>
</gene>
<evidence type="ECO:0008006" key="3">
    <source>
        <dbReference type="Google" id="ProtNLM"/>
    </source>
</evidence>
<comment type="caution">
    <text evidence="1">The sequence shown here is derived from an EMBL/GenBank/DDBJ whole genome shotgun (WGS) entry which is preliminary data.</text>
</comment>
<dbReference type="InterPro" id="IPR027417">
    <property type="entry name" value="P-loop_NTPase"/>
</dbReference>
<keyword evidence="2" id="KW-1185">Reference proteome</keyword>
<dbReference type="Gene3D" id="3.40.50.300">
    <property type="entry name" value="P-loop containing nucleotide triphosphate hydrolases"/>
    <property type="match status" value="1"/>
</dbReference>
<reference evidence="1 2" key="1">
    <citation type="submission" date="2020-04" db="EMBL/GenBank/DDBJ databases">
        <title>Complete genome sequence of Spiroplasma platyhelix ATCC 51748, an insect isolate.</title>
        <authorList>
            <person name="Green E.A."/>
            <person name="Klassen J.L."/>
        </authorList>
    </citation>
    <scope>NUCLEOTIDE SEQUENCE [LARGE SCALE GENOMIC DNA]</scope>
    <source>
        <strain evidence="1 2">PALS-1</strain>
    </source>
</reference>
<organism evidence="1 2">
    <name type="scientific">Spiroplasma platyhelix PALS-1</name>
    <dbReference type="NCBI Taxonomy" id="1276218"/>
    <lineage>
        <taxon>Bacteria</taxon>
        <taxon>Bacillati</taxon>
        <taxon>Mycoplasmatota</taxon>
        <taxon>Mollicutes</taxon>
        <taxon>Entomoplasmatales</taxon>
        <taxon>Spiroplasmataceae</taxon>
        <taxon>Spiroplasma</taxon>
    </lineage>
</organism>
<protein>
    <recommendedName>
        <fullName evidence="3">DNA polymerase III subunit delta</fullName>
    </recommendedName>
</protein>
<proteinExistence type="predicted"/>
<accession>A0A846TWL1</accession>
<dbReference type="Proteomes" id="UP000584587">
    <property type="component" value="Unassembled WGS sequence"/>
</dbReference>